<dbReference type="GO" id="GO:0006094">
    <property type="term" value="P:gluconeogenesis"/>
    <property type="evidence" value="ECO:0007669"/>
    <property type="project" value="UniProtKB-UniRule"/>
</dbReference>
<comment type="caution">
    <text evidence="8">Lacks conserved residue(s) required for the propagation of feature annotation.</text>
</comment>
<keyword evidence="5 8" id="KW-0324">Glycolysis</keyword>
<accession>A0A1T4PTV1</accession>
<evidence type="ECO:0000256" key="5">
    <source>
        <dbReference type="ARBA" id="ARBA00023152"/>
    </source>
</evidence>
<evidence type="ECO:0000256" key="6">
    <source>
        <dbReference type="ARBA" id="ARBA00023235"/>
    </source>
</evidence>
<protein>
    <recommendedName>
        <fullName evidence="8">Glucose-6-phosphate isomerase</fullName>
        <shortName evidence="8">GPI</shortName>
        <ecNumber evidence="8">5.3.1.9</ecNumber>
    </recommendedName>
    <alternativeName>
        <fullName evidence="8">Phosphoglucose isomerase</fullName>
        <shortName evidence="8">PGI</shortName>
    </alternativeName>
    <alternativeName>
        <fullName evidence="8">Phosphohexose isomerase</fullName>
        <shortName evidence="8">PHI</shortName>
    </alternativeName>
</protein>
<dbReference type="STRING" id="118967.SAMN02745191_2161"/>
<reference evidence="11" key="1">
    <citation type="submission" date="2017-02" db="EMBL/GenBank/DDBJ databases">
        <authorList>
            <person name="Varghese N."/>
            <person name="Submissions S."/>
        </authorList>
    </citation>
    <scope>NUCLEOTIDE SEQUENCE [LARGE SCALE GENOMIC DNA]</scope>
    <source>
        <strain evidence="11">ATCC 25662</strain>
    </source>
</reference>
<dbReference type="GO" id="GO:0048029">
    <property type="term" value="F:monosaccharide binding"/>
    <property type="evidence" value="ECO:0007669"/>
    <property type="project" value="TreeGrafter"/>
</dbReference>
<keyword evidence="11" id="KW-1185">Reference proteome</keyword>
<keyword evidence="4 8" id="KW-0963">Cytoplasm</keyword>
<dbReference type="SUPFAM" id="SSF53697">
    <property type="entry name" value="SIS domain"/>
    <property type="match status" value="1"/>
</dbReference>
<comment type="similarity">
    <text evidence="2 8 9">Belongs to the GPI family.</text>
</comment>
<dbReference type="InterPro" id="IPR035482">
    <property type="entry name" value="SIS_PGI_2"/>
</dbReference>
<dbReference type="EMBL" id="FUWY01000007">
    <property type="protein sequence ID" value="SJZ94970.1"/>
    <property type="molecule type" value="Genomic_DNA"/>
</dbReference>
<comment type="pathway">
    <text evidence="1 8 9">Carbohydrate degradation; glycolysis; D-glyceraldehyde 3-phosphate and glycerone phosphate from D-glucose: step 2/4.</text>
</comment>
<dbReference type="GO" id="GO:0005829">
    <property type="term" value="C:cytosol"/>
    <property type="evidence" value="ECO:0007669"/>
    <property type="project" value="TreeGrafter"/>
</dbReference>
<comment type="catalytic activity">
    <reaction evidence="7 8 9">
        <text>alpha-D-glucose 6-phosphate = beta-D-fructose 6-phosphate</text>
        <dbReference type="Rhea" id="RHEA:11816"/>
        <dbReference type="ChEBI" id="CHEBI:57634"/>
        <dbReference type="ChEBI" id="CHEBI:58225"/>
        <dbReference type="EC" id="5.3.1.9"/>
    </reaction>
</comment>
<dbReference type="NCBIfam" id="NF010697">
    <property type="entry name" value="PRK14097.1"/>
    <property type="match status" value="1"/>
</dbReference>
<keyword evidence="6 8" id="KW-0413">Isomerase</keyword>
<dbReference type="FunFam" id="3.40.50.10490:FF:000016">
    <property type="entry name" value="Glucose-6-phosphate isomerase"/>
    <property type="match status" value="1"/>
</dbReference>
<dbReference type="RefSeq" id="WP_078712557.1">
    <property type="nucleotide sequence ID" value="NZ_FUWY01000007.1"/>
</dbReference>
<dbReference type="Pfam" id="PF00342">
    <property type="entry name" value="PGI"/>
    <property type="match status" value="1"/>
</dbReference>
<dbReference type="InterPro" id="IPR035476">
    <property type="entry name" value="SIS_PGI_1"/>
</dbReference>
<dbReference type="CDD" id="cd05016">
    <property type="entry name" value="SIS_PGI_2"/>
    <property type="match status" value="1"/>
</dbReference>
<dbReference type="GO" id="GO:0006096">
    <property type="term" value="P:glycolytic process"/>
    <property type="evidence" value="ECO:0007669"/>
    <property type="project" value="UniProtKB-UniRule"/>
</dbReference>
<dbReference type="GO" id="GO:0051156">
    <property type="term" value="P:glucose 6-phosphate metabolic process"/>
    <property type="evidence" value="ECO:0007669"/>
    <property type="project" value="TreeGrafter"/>
</dbReference>
<keyword evidence="3 8" id="KW-0312">Gluconeogenesis</keyword>
<dbReference type="OrthoDB" id="140919at2"/>
<name>A0A1T4PTV1_9FIRM</name>
<feature type="active site" description="Proton donor" evidence="8">
    <location>
        <position position="278"/>
    </location>
</feature>
<evidence type="ECO:0000256" key="4">
    <source>
        <dbReference type="ARBA" id="ARBA00022490"/>
    </source>
</evidence>
<evidence type="ECO:0000256" key="1">
    <source>
        <dbReference type="ARBA" id="ARBA00004926"/>
    </source>
</evidence>
<evidence type="ECO:0000313" key="11">
    <source>
        <dbReference type="Proteomes" id="UP000243297"/>
    </source>
</evidence>
<comment type="subcellular location">
    <subcellularLocation>
        <location evidence="8">Cytoplasm</location>
    </subcellularLocation>
</comment>
<evidence type="ECO:0000313" key="10">
    <source>
        <dbReference type="EMBL" id="SJZ94970.1"/>
    </source>
</evidence>
<evidence type="ECO:0000256" key="8">
    <source>
        <dbReference type="HAMAP-Rule" id="MF_00473"/>
    </source>
</evidence>
<dbReference type="GO" id="GO:0097367">
    <property type="term" value="F:carbohydrate derivative binding"/>
    <property type="evidence" value="ECO:0007669"/>
    <property type="project" value="InterPro"/>
</dbReference>
<sequence length="424" mass="47987">MIQFDSTHAFLKEDILSYQDKVNQCHEALMSKTGAGNDYLGWVEWPYQYDKEEFERILKVAENVKDKAEVLLVCGIGGSYLGARAAIEMIQGLYPKNKTEVIFIGNTFSSTYFKQVEDYIKDKSVVLNVISKSGTTTETAMAFRMLKQIMEKKYGKEECKVRIIATTDKARGTLKDLATKEGYETFVIPDDIGGRYSVITAVGLLPLAIMGIDINSIMQGTQKAYEDLKDSSLTTNAAYQYAVCRRILQNQGKDAEMLVTYEPQMSMVAEWWKQLFGESEGKDGLGVLPCSATFSTDLHSLGQFIQEGKKVLFETLLLVEHPTMDGLFPHDDDNMDNMNYLENKSLDWVNKMACKGTLEAHEITGNVPNLILTLPDMKEFTFGYMCYFFFRACAITCYLLDINPFNQPGVEVYKKNMFRLLGKD</sequence>
<dbReference type="AlphaFoldDB" id="A0A1T4PTV1"/>
<dbReference type="PANTHER" id="PTHR11469">
    <property type="entry name" value="GLUCOSE-6-PHOSPHATE ISOMERASE"/>
    <property type="match status" value="1"/>
</dbReference>
<dbReference type="GO" id="GO:0004347">
    <property type="term" value="F:glucose-6-phosphate isomerase activity"/>
    <property type="evidence" value="ECO:0007669"/>
    <property type="project" value="UniProtKB-UniRule"/>
</dbReference>
<dbReference type="HAMAP" id="MF_00473">
    <property type="entry name" value="G6P_isomerase"/>
    <property type="match status" value="1"/>
</dbReference>
<dbReference type="Proteomes" id="UP000243297">
    <property type="component" value="Unassembled WGS sequence"/>
</dbReference>
<evidence type="ECO:0000256" key="3">
    <source>
        <dbReference type="ARBA" id="ARBA00022432"/>
    </source>
</evidence>
<proteinExistence type="inferred from homology"/>
<dbReference type="UniPathway" id="UPA00109">
    <property type="reaction ID" value="UER00181"/>
</dbReference>
<comment type="function">
    <text evidence="8">Catalyzes the reversible isomerization of glucose-6-phosphate to fructose-6-phosphate.</text>
</comment>
<evidence type="ECO:0000256" key="9">
    <source>
        <dbReference type="RuleBase" id="RU000612"/>
    </source>
</evidence>
<dbReference type="CDD" id="cd05015">
    <property type="entry name" value="SIS_PGI_1"/>
    <property type="match status" value="1"/>
</dbReference>
<dbReference type="InterPro" id="IPR001672">
    <property type="entry name" value="G6P_Isomerase"/>
</dbReference>
<dbReference type="InterPro" id="IPR018189">
    <property type="entry name" value="Phosphoglucose_isomerase_CS"/>
</dbReference>
<dbReference type="PROSITE" id="PS51463">
    <property type="entry name" value="P_GLUCOSE_ISOMERASE_3"/>
    <property type="match status" value="1"/>
</dbReference>
<dbReference type="PANTHER" id="PTHR11469:SF1">
    <property type="entry name" value="GLUCOSE-6-PHOSPHATE ISOMERASE"/>
    <property type="match status" value="1"/>
</dbReference>
<feature type="active site" evidence="8">
    <location>
        <position position="414"/>
    </location>
</feature>
<dbReference type="InterPro" id="IPR046348">
    <property type="entry name" value="SIS_dom_sf"/>
</dbReference>
<dbReference type="UniPathway" id="UPA00138"/>
<evidence type="ECO:0000256" key="2">
    <source>
        <dbReference type="ARBA" id="ARBA00006604"/>
    </source>
</evidence>
<dbReference type="PROSITE" id="PS00765">
    <property type="entry name" value="P_GLUCOSE_ISOMERASE_1"/>
    <property type="match status" value="1"/>
</dbReference>
<gene>
    <name evidence="8" type="primary">pgi</name>
    <name evidence="10" type="ORF">SAMN02745191_2161</name>
</gene>
<dbReference type="PRINTS" id="PR00662">
    <property type="entry name" value="G6PISOMERASE"/>
</dbReference>
<organism evidence="10 11">
    <name type="scientific">Anaerorhabdus furcosa</name>
    <dbReference type="NCBI Taxonomy" id="118967"/>
    <lineage>
        <taxon>Bacteria</taxon>
        <taxon>Bacillati</taxon>
        <taxon>Bacillota</taxon>
        <taxon>Erysipelotrichia</taxon>
        <taxon>Erysipelotrichales</taxon>
        <taxon>Erysipelotrichaceae</taxon>
        <taxon>Anaerorhabdus</taxon>
    </lineage>
</organism>
<comment type="pathway">
    <text evidence="8">Carbohydrate biosynthesis; gluconeogenesis.</text>
</comment>
<dbReference type="EC" id="5.3.1.9" evidence="8"/>
<dbReference type="Gene3D" id="3.40.50.10490">
    <property type="entry name" value="Glucose-6-phosphate isomerase like protein, domain 1"/>
    <property type="match status" value="2"/>
</dbReference>
<evidence type="ECO:0000256" key="7">
    <source>
        <dbReference type="ARBA" id="ARBA00029321"/>
    </source>
</evidence>